<proteinExistence type="predicted"/>
<name>A0A0C9V414_SPHS4</name>
<accession>A0A0C9V414</accession>
<keyword evidence="4" id="KW-1185">Reference proteome</keyword>
<evidence type="ECO:0000256" key="1">
    <source>
        <dbReference type="SAM" id="MobiDB-lite"/>
    </source>
</evidence>
<feature type="domain" description="BTB" evidence="2">
    <location>
        <begin position="57"/>
        <end position="128"/>
    </location>
</feature>
<reference evidence="3 4" key="1">
    <citation type="submission" date="2014-06" db="EMBL/GenBank/DDBJ databases">
        <title>Evolutionary Origins and Diversification of the Mycorrhizal Mutualists.</title>
        <authorList>
            <consortium name="DOE Joint Genome Institute"/>
            <consortium name="Mycorrhizal Genomics Consortium"/>
            <person name="Kohler A."/>
            <person name="Kuo A."/>
            <person name="Nagy L.G."/>
            <person name="Floudas D."/>
            <person name="Copeland A."/>
            <person name="Barry K.W."/>
            <person name="Cichocki N."/>
            <person name="Veneault-Fourrey C."/>
            <person name="LaButti K."/>
            <person name="Lindquist E.A."/>
            <person name="Lipzen A."/>
            <person name="Lundell T."/>
            <person name="Morin E."/>
            <person name="Murat C."/>
            <person name="Riley R."/>
            <person name="Ohm R."/>
            <person name="Sun H."/>
            <person name="Tunlid A."/>
            <person name="Henrissat B."/>
            <person name="Grigoriev I.V."/>
            <person name="Hibbett D.S."/>
            <person name="Martin F."/>
        </authorList>
    </citation>
    <scope>NUCLEOTIDE SEQUENCE [LARGE SCALE GENOMIC DNA]</scope>
    <source>
        <strain evidence="3 4">SS14</strain>
    </source>
</reference>
<dbReference type="Proteomes" id="UP000054279">
    <property type="component" value="Unassembled WGS sequence"/>
</dbReference>
<evidence type="ECO:0000259" key="2">
    <source>
        <dbReference type="PROSITE" id="PS50097"/>
    </source>
</evidence>
<dbReference type="Gene3D" id="3.30.710.10">
    <property type="entry name" value="Potassium Channel Kv1.1, Chain A"/>
    <property type="match status" value="1"/>
</dbReference>
<evidence type="ECO:0000313" key="4">
    <source>
        <dbReference type="Proteomes" id="UP000054279"/>
    </source>
</evidence>
<feature type="region of interest" description="Disordered" evidence="1">
    <location>
        <begin position="21"/>
        <end position="44"/>
    </location>
</feature>
<sequence length="334" mass="37962">MPIHPHSDDEGEALDLQNTRVQKRARCSGHDDNEGLGESSSNEQSSQSQMDFWFHDGDIVLAIERMLVRVHKRVLSRSHVWDDMLEIPQPSYIETYDGLPLVKLYGDTANDWLSLLRWLYNDRQFYTSPSASHFPTLSGALRLSTKYDFPALRTWCITRLLTLWPPLSLVPSLSSTPPLPHALAITLARQTDVPEILPAAFYSLATLKWRNAADGGNAHEVLSPGDLRRVILGREALQELIDEFRSTLDDSPSTLAASDPHYTCKTVLERRWRKAFKDGIGSSNGNGVCVLRTLQEMMIENLEEACDGHLRWHRELARERMEKVVDAVPRMFML</sequence>
<dbReference type="EMBL" id="KN837178">
    <property type="protein sequence ID" value="KIJ36462.1"/>
    <property type="molecule type" value="Genomic_DNA"/>
</dbReference>
<gene>
    <name evidence="3" type="ORF">M422DRAFT_51066</name>
</gene>
<dbReference type="OrthoDB" id="2799068at2759"/>
<protein>
    <recommendedName>
        <fullName evidence="2">BTB domain-containing protein</fullName>
    </recommendedName>
</protein>
<dbReference type="HOGENOM" id="CLU_033082_3_2_1"/>
<dbReference type="SUPFAM" id="SSF54695">
    <property type="entry name" value="POZ domain"/>
    <property type="match status" value="1"/>
</dbReference>
<dbReference type="AlphaFoldDB" id="A0A0C9V414"/>
<dbReference type="InterPro" id="IPR011333">
    <property type="entry name" value="SKP1/BTB/POZ_sf"/>
</dbReference>
<organism evidence="3 4">
    <name type="scientific">Sphaerobolus stellatus (strain SS14)</name>
    <dbReference type="NCBI Taxonomy" id="990650"/>
    <lineage>
        <taxon>Eukaryota</taxon>
        <taxon>Fungi</taxon>
        <taxon>Dikarya</taxon>
        <taxon>Basidiomycota</taxon>
        <taxon>Agaricomycotina</taxon>
        <taxon>Agaricomycetes</taxon>
        <taxon>Phallomycetidae</taxon>
        <taxon>Geastrales</taxon>
        <taxon>Sphaerobolaceae</taxon>
        <taxon>Sphaerobolus</taxon>
    </lineage>
</organism>
<dbReference type="PROSITE" id="PS50097">
    <property type="entry name" value="BTB"/>
    <property type="match status" value="1"/>
</dbReference>
<evidence type="ECO:0000313" key="3">
    <source>
        <dbReference type="EMBL" id="KIJ36462.1"/>
    </source>
</evidence>
<dbReference type="InterPro" id="IPR000210">
    <property type="entry name" value="BTB/POZ_dom"/>
</dbReference>